<evidence type="ECO:0000256" key="5">
    <source>
        <dbReference type="PROSITE-ProRule" id="PRU01248"/>
    </source>
</evidence>
<dbReference type="InterPro" id="IPR011010">
    <property type="entry name" value="DNA_brk_join_enz"/>
</dbReference>
<reference evidence="9" key="1">
    <citation type="submission" date="2016-08" db="EMBL/GenBank/DDBJ databases">
        <title>Complete genome sequence of the organohalide-respiring Epsilonproteobacterium Sulfurospirillum halorespirans.</title>
        <authorList>
            <person name="Goris T."/>
            <person name="Zimmermann J."/>
            <person name="Schenz B."/>
            <person name="Lemos M."/>
            <person name="Hackermueller J."/>
            <person name="Diekert G."/>
        </authorList>
    </citation>
    <scope>NUCLEOTIDE SEQUENCE [LARGE SCALE GENOMIC DNA]</scope>
    <source>
        <strain>DSM 13726</strain>
        <strain evidence="9">PCE-M2</strain>
    </source>
</reference>
<dbReference type="PROSITE" id="PS51900">
    <property type="entry name" value="CB"/>
    <property type="match status" value="1"/>
</dbReference>
<dbReference type="AlphaFoldDB" id="A0A1D7TK00"/>
<dbReference type="GO" id="GO:0003677">
    <property type="term" value="F:DNA binding"/>
    <property type="evidence" value="ECO:0007669"/>
    <property type="project" value="UniProtKB-UniRule"/>
</dbReference>
<accession>A0A1D7TK00</accession>
<dbReference type="CDD" id="cd00801">
    <property type="entry name" value="INT_P4_C"/>
    <property type="match status" value="1"/>
</dbReference>
<dbReference type="InterPro" id="IPR002104">
    <property type="entry name" value="Integrase_catalytic"/>
</dbReference>
<dbReference type="Pfam" id="PF22022">
    <property type="entry name" value="Phage_int_M"/>
    <property type="match status" value="1"/>
</dbReference>
<dbReference type="Gene3D" id="1.10.150.130">
    <property type="match status" value="1"/>
</dbReference>
<dbReference type="PANTHER" id="PTHR30629">
    <property type="entry name" value="PROPHAGE INTEGRASE"/>
    <property type="match status" value="1"/>
</dbReference>
<dbReference type="Pfam" id="PF00589">
    <property type="entry name" value="Phage_integrase"/>
    <property type="match status" value="1"/>
</dbReference>
<evidence type="ECO:0000256" key="4">
    <source>
        <dbReference type="ARBA" id="ARBA00023172"/>
    </source>
</evidence>
<keyword evidence="3 5" id="KW-0238">DNA-binding</keyword>
<evidence type="ECO:0000256" key="1">
    <source>
        <dbReference type="ARBA" id="ARBA00008857"/>
    </source>
</evidence>
<dbReference type="InterPro" id="IPR025166">
    <property type="entry name" value="Integrase_DNA_bind_dom"/>
</dbReference>
<dbReference type="InterPro" id="IPR038488">
    <property type="entry name" value="Integrase_DNA-bd_sf"/>
</dbReference>
<keyword evidence="4" id="KW-0233">DNA recombination</keyword>
<dbReference type="InterPro" id="IPR053876">
    <property type="entry name" value="Phage_int_M"/>
</dbReference>
<dbReference type="Proteomes" id="UP000094609">
    <property type="component" value="Chromosome"/>
</dbReference>
<dbReference type="RefSeq" id="WP_025344726.1">
    <property type="nucleotide sequence ID" value="NZ_CP017111.1"/>
</dbReference>
<dbReference type="PATRIC" id="fig|1193502.14.peg.1580"/>
<dbReference type="Gene3D" id="3.30.160.390">
    <property type="entry name" value="Integrase, DNA-binding domain"/>
    <property type="match status" value="1"/>
</dbReference>
<dbReference type="Gene3D" id="1.10.443.10">
    <property type="entry name" value="Intergrase catalytic core"/>
    <property type="match status" value="1"/>
</dbReference>
<evidence type="ECO:0000259" key="6">
    <source>
        <dbReference type="PROSITE" id="PS51898"/>
    </source>
</evidence>
<dbReference type="GO" id="GO:0015074">
    <property type="term" value="P:DNA integration"/>
    <property type="evidence" value="ECO:0007669"/>
    <property type="project" value="UniProtKB-KW"/>
</dbReference>
<dbReference type="InterPro" id="IPR013762">
    <property type="entry name" value="Integrase-like_cat_sf"/>
</dbReference>
<dbReference type="KEGG" id="shal:SHALO_1554"/>
<evidence type="ECO:0000256" key="2">
    <source>
        <dbReference type="ARBA" id="ARBA00022908"/>
    </source>
</evidence>
<dbReference type="InterPro" id="IPR010998">
    <property type="entry name" value="Integrase_recombinase_N"/>
</dbReference>
<keyword evidence="9" id="KW-1185">Reference proteome</keyword>
<feature type="domain" description="Core-binding (CB)" evidence="7">
    <location>
        <begin position="103"/>
        <end position="184"/>
    </location>
</feature>
<dbReference type="InterPro" id="IPR050808">
    <property type="entry name" value="Phage_Integrase"/>
</dbReference>
<evidence type="ECO:0000259" key="7">
    <source>
        <dbReference type="PROSITE" id="PS51900"/>
    </source>
</evidence>
<evidence type="ECO:0000313" key="9">
    <source>
        <dbReference type="Proteomes" id="UP000094609"/>
    </source>
</evidence>
<dbReference type="SUPFAM" id="SSF56349">
    <property type="entry name" value="DNA breaking-rejoining enzymes"/>
    <property type="match status" value="1"/>
</dbReference>
<dbReference type="InterPro" id="IPR044068">
    <property type="entry name" value="CB"/>
</dbReference>
<sequence length="407" mass="47421">MAKSIIPLSEMQIKNAKRKEKDYKLYDGDGLYIIIWSKKERNKRWGFDYRFQGTRKTISFGTYPEITLAQARKLRQESKEKIFKSIDPSQERKDNKKELAHCTTLQNISEEWFNIKAGKLAQTTIQKKKSFLVNHVYISIGQKDIKTISRLEVIAILKEIQNKGAFEVADRVLNMLNNIWRYAVTMQIVEHNIIADIEKSMVIQAQERRHFPTITDSQEVGALLRAIDGYKGDINTKLALMISPYIFLRSSNIRSLEWKEIDFEKREIRIPAAKMKMKAPHIVPLTDRTIEILKHAYSINAHCSLYVFPSSISNIKIMSENTLNYALRRLGYSKEEIVYHGFRAMASTILHEQISEHGIHSDAIERQLAHAERSGVKAAYNHAEYLKERKILMQWWSDYLDQLKLSI</sequence>
<dbReference type="PANTHER" id="PTHR30629:SF2">
    <property type="entry name" value="PROPHAGE INTEGRASE INTS-RELATED"/>
    <property type="match status" value="1"/>
</dbReference>
<gene>
    <name evidence="8" type="ORF">SHALO_1554</name>
</gene>
<dbReference type="GO" id="GO:0006310">
    <property type="term" value="P:DNA recombination"/>
    <property type="evidence" value="ECO:0007669"/>
    <property type="project" value="UniProtKB-KW"/>
</dbReference>
<organism evidence="8 9">
    <name type="scientific">Sulfurospirillum halorespirans DSM 13726</name>
    <dbReference type="NCBI Taxonomy" id="1193502"/>
    <lineage>
        <taxon>Bacteria</taxon>
        <taxon>Pseudomonadati</taxon>
        <taxon>Campylobacterota</taxon>
        <taxon>Epsilonproteobacteria</taxon>
        <taxon>Campylobacterales</taxon>
        <taxon>Sulfurospirillaceae</taxon>
        <taxon>Sulfurospirillum</taxon>
    </lineage>
</organism>
<feature type="domain" description="Tyr recombinase" evidence="6">
    <location>
        <begin position="210"/>
        <end position="393"/>
    </location>
</feature>
<comment type="similarity">
    <text evidence="1">Belongs to the 'phage' integrase family.</text>
</comment>
<dbReference type="Pfam" id="PF13356">
    <property type="entry name" value="Arm-DNA-bind_3"/>
    <property type="match status" value="1"/>
</dbReference>
<keyword evidence="2" id="KW-0229">DNA integration</keyword>
<protein>
    <submittedName>
        <fullName evidence="8">Integrase</fullName>
    </submittedName>
</protein>
<dbReference type="EMBL" id="CP017111">
    <property type="protein sequence ID" value="AOO65329.1"/>
    <property type="molecule type" value="Genomic_DNA"/>
</dbReference>
<dbReference type="PROSITE" id="PS51898">
    <property type="entry name" value="TYR_RECOMBINASE"/>
    <property type="match status" value="1"/>
</dbReference>
<name>A0A1D7TK00_9BACT</name>
<evidence type="ECO:0000313" key="8">
    <source>
        <dbReference type="EMBL" id="AOO65329.1"/>
    </source>
</evidence>
<proteinExistence type="inferred from homology"/>
<evidence type="ECO:0000256" key="3">
    <source>
        <dbReference type="ARBA" id="ARBA00023125"/>
    </source>
</evidence>